<dbReference type="EMBL" id="MU155470">
    <property type="protein sequence ID" value="KAF9473112.1"/>
    <property type="molecule type" value="Genomic_DNA"/>
</dbReference>
<dbReference type="SUPFAM" id="SSF52047">
    <property type="entry name" value="RNI-like"/>
    <property type="match status" value="1"/>
</dbReference>
<reference evidence="1" key="1">
    <citation type="submission" date="2020-11" db="EMBL/GenBank/DDBJ databases">
        <authorList>
            <consortium name="DOE Joint Genome Institute"/>
            <person name="Ahrendt S."/>
            <person name="Riley R."/>
            <person name="Andreopoulos W."/>
            <person name="Labutti K."/>
            <person name="Pangilinan J."/>
            <person name="Ruiz-Duenas F.J."/>
            <person name="Barrasa J.M."/>
            <person name="Sanchez-Garcia M."/>
            <person name="Camarero S."/>
            <person name="Miyauchi S."/>
            <person name="Serrano A."/>
            <person name="Linde D."/>
            <person name="Babiker R."/>
            <person name="Drula E."/>
            <person name="Ayuso-Fernandez I."/>
            <person name="Pacheco R."/>
            <person name="Padilla G."/>
            <person name="Ferreira P."/>
            <person name="Barriuso J."/>
            <person name="Kellner H."/>
            <person name="Castanera R."/>
            <person name="Alfaro M."/>
            <person name="Ramirez L."/>
            <person name="Pisabarro A.G."/>
            <person name="Kuo A."/>
            <person name="Tritt A."/>
            <person name="Lipzen A."/>
            <person name="He G."/>
            <person name="Yan M."/>
            <person name="Ng V."/>
            <person name="Cullen D."/>
            <person name="Martin F."/>
            <person name="Rosso M.-N."/>
            <person name="Henrissat B."/>
            <person name="Hibbett D."/>
            <person name="Martinez A.T."/>
            <person name="Grigoriev I.V."/>
        </authorList>
    </citation>
    <scope>NUCLEOTIDE SEQUENCE</scope>
    <source>
        <strain evidence="1">CIRM-BRFM 674</strain>
    </source>
</reference>
<dbReference type="Proteomes" id="UP000807469">
    <property type="component" value="Unassembled WGS sequence"/>
</dbReference>
<gene>
    <name evidence="1" type="ORF">BDN70DRAFT_886183</name>
</gene>
<sequence>MESQFSTQSSSPIGDIPYDVLREVFTYCVPQHPRDRFIDQPSFNNAPVILSHVCSSWMLVAHTSPILWCYLSCQIVLIDDDIDNKQWRLRKRDVELIRWWREKHGKFHPFIVMDAVFRHTADEDQIADEDASTFFLGYLASAQYLDIGSTFWDELNDLHFVCPNLHTLVLNGKEEYDLDPPFSSSQSIFSLAAASPLRRLSLNNGTLYYHGDAVSQKAWSSLTHIAMQDVMISLNFWFDLIWAAPTLEWAYADINDMEFDCEVSVKCVLPHLTSLFIICHDDNMSAAFSGLSLPALHTLSLSSTGQHVNAIWMTEHAIEELHQILKAAPNITTLALGRNFLGLGDPIFTSTPVANLPLEGTEPLWKNTPHLASLHLEKPFHYSATAQDAEKYFQEFTEHIFIPNAGWLSPGNSECPISTITLVNSDIKKVGNNTLSRCRELGERRGNIRIQFSGTSLDEQAWKSVKEWGLMI</sequence>
<keyword evidence="2" id="KW-1185">Reference proteome</keyword>
<protein>
    <recommendedName>
        <fullName evidence="3">F-box domain-containing protein</fullName>
    </recommendedName>
</protein>
<accession>A0A9P5YPN6</accession>
<name>A0A9P5YPN6_9AGAR</name>
<dbReference type="Gene3D" id="3.80.10.10">
    <property type="entry name" value="Ribonuclease Inhibitor"/>
    <property type="match status" value="1"/>
</dbReference>
<evidence type="ECO:0000313" key="2">
    <source>
        <dbReference type="Proteomes" id="UP000807469"/>
    </source>
</evidence>
<dbReference type="OrthoDB" id="3365698at2759"/>
<proteinExistence type="predicted"/>
<organism evidence="1 2">
    <name type="scientific">Pholiota conissans</name>
    <dbReference type="NCBI Taxonomy" id="109636"/>
    <lineage>
        <taxon>Eukaryota</taxon>
        <taxon>Fungi</taxon>
        <taxon>Dikarya</taxon>
        <taxon>Basidiomycota</taxon>
        <taxon>Agaricomycotina</taxon>
        <taxon>Agaricomycetes</taxon>
        <taxon>Agaricomycetidae</taxon>
        <taxon>Agaricales</taxon>
        <taxon>Agaricineae</taxon>
        <taxon>Strophariaceae</taxon>
        <taxon>Pholiota</taxon>
    </lineage>
</organism>
<comment type="caution">
    <text evidence="1">The sequence shown here is derived from an EMBL/GenBank/DDBJ whole genome shotgun (WGS) entry which is preliminary data.</text>
</comment>
<evidence type="ECO:0000313" key="1">
    <source>
        <dbReference type="EMBL" id="KAF9473112.1"/>
    </source>
</evidence>
<dbReference type="AlphaFoldDB" id="A0A9P5YPN6"/>
<evidence type="ECO:0008006" key="3">
    <source>
        <dbReference type="Google" id="ProtNLM"/>
    </source>
</evidence>
<dbReference type="InterPro" id="IPR032675">
    <property type="entry name" value="LRR_dom_sf"/>
</dbReference>